<evidence type="ECO:0000256" key="2">
    <source>
        <dbReference type="ARBA" id="ARBA00022741"/>
    </source>
</evidence>
<dbReference type="PROSITE" id="PS50011">
    <property type="entry name" value="PROTEIN_KINASE_DOM"/>
    <property type="match status" value="1"/>
</dbReference>
<comment type="similarity">
    <text evidence="1">Belongs to the DNA2/NAM7 helicase family.</text>
</comment>
<dbReference type="GO" id="GO:0004672">
    <property type="term" value="F:protein kinase activity"/>
    <property type="evidence" value="ECO:0007669"/>
    <property type="project" value="InterPro"/>
</dbReference>
<feature type="domain" description="Protein kinase" evidence="6">
    <location>
        <begin position="1"/>
        <end position="187"/>
    </location>
</feature>
<comment type="caution">
    <text evidence="7">The sequence shown here is derived from an EMBL/GenBank/DDBJ whole genome shotgun (WGS) entry which is preliminary data.</text>
</comment>
<dbReference type="Gene3D" id="3.40.50.300">
    <property type="entry name" value="P-loop containing nucleotide triphosphate hydrolases"/>
    <property type="match status" value="2"/>
</dbReference>
<dbReference type="GO" id="GO:0043139">
    <property type="term" value="F:5'-3' DNA helicase activity"/>
    <property type="evidence" value="ECO:0007669"/>
    <property type="project" value="TreeGrafter"/>
</dbReference>
<proteinExistence type="inferred from homology"/>
<dbReference type="Gene3D" id="1.10.510.10">
    <property type="entry name" value="Transferase(Phosphotransferase) domain 1"/>
    <property type="match status" value="1"/>
</dbReference>
<dbReference type="SUPFAM" id="SSF52540">
    <property type="entry name" value="P-loop containing nucleoside triphosphate hydrolases"/>
    <property type="match status" value="1"/>
</dbReference>
<dbReference type="Proteomes" id="UP000051660">
    <property type="component" value="Unassembled WGS sequence"/>
</dbReference>
<dbReference type="InterPro" id="IPR011009">
    <property type="entry name" value="Kinase-like_dom_sf"/>
</dbReference>
<dbReference type="PANTHER" id="PTHR43788">
    <property type="entry name" value="DNA2/NAM7 HELICASE FAMILY MEMBER"/>
    <property type="match status" value="1"/>
</dbReference>
<keyword evidence="4" id="KW-0347">Helicase</keyword>
<keyword evidence="2" id="KW-0547">Nucleotide-binding</keyword>
<protein>
    <recommendedName>
        <fullName evidence="6">Protein kinase domain-containing protein</fullName>
    </recommendedName>
</protein>
<evidence type="ECO:0000259" key="6">
    <source>
        <dbReference type="PROSITE" id="PS50011"/>
    </source>
</evidence>
<evidence type="ECO:0000256" key="4">
    <source>
        <dbReference type="ARBA" id="ARBA00022806"/>
    </source>
</evidence>
<accession>A0A0R3N2P1</accession>
<dbReference type="InterPro" id="IPR050534">
    <property type="entry name" value="Coronavir_polyprotein_1ab"/>
</dbReference>
<evidence type="ECO:0000256" key="3">
    <source>
        <dbReference type="ARBA" id="ARBA00022801"/>
    </source>
</evidence>
<dbReference type="EMBL" id="LLYB01000047">
    <property type="protein sequence ID" value="KRR26218.1"/>
    <property type="molecule type" value="Genomic_DNA"/>
</dbReference>
<dbReference type="GO" id="GO:0005524">
    <property type="term" value="F:ATP binding"/>
    <property type="evidence" value="ECO:0007669"/>
    <property type="project" value="UniProtKB-KW"/>
</dbReference>
<evidence type="ECO:0000256" key="1">
    <source>
        <dbReference type="ARBA" id="ARBA00007913"/>
    </source>
</evidence>
<evidence type="ECO:0000256" key="5">
    <source>
        <dbReference type="ARBA" id="ARBA00022840"/>
    </source>
</evidence>
<dbReference type="PANTHER" id="PTHR43788:SF8">
    <property type="entry name" value="DNA-BINDING PROTEIN SMUBP-2"/>
    <property type="match status" value="1"/>
</dbReference>
<evidence type="ECO:0000313" key="8">
    <source>
        <dbReference type="Proteomes" id="UP000051660"/>
    </source>
</evidence>
<dbReference type="InterPro" id="IPR041679">
    <property type="entry name" value="DNA2/NAM7-like_C"/>
</dbReference>
<dbReference type="Pfam" id="PF13087">
    <property type="entry name" value="AAA_12"/>
    <property type="match status" value="1"/>
</dbReference>
<dbReference type="RefSeq" id="WP_210183151.1">
    <property type="nucleotide sequence ID" value="NZ_LLYB01000047.1"/>
</dbReference>
<dbReference type="CDD" id="cd18808">
    <property type="entry name" value="SF1_C_Upf1"/>
    <property type="match status" value="1"/>
</dbReference>
<dbReference type="InterPro" id="IPR027417">
    <property type="entry name" value="P-loop_NTPase"/>
</dbReference>
<evidence type="ECO:0000313" key="7">
    <source>
        <dbReference type="EMBL" id="KRR26218.1"/>
    </source>
</evidence>
<gene>
    <name evidence="7" type="ORF">CQ14_21320</name>
</gene>
<dbReference type="InterPro" id="IPR000719">
    <property type="entry name" value="Prot_kinase_dom"/>
</dbReference>
<dbReference type="InterPro" id="IPR047187">
    <property type="entry name" value="SF1_C_Upf1"/>
</dbReference>
<dbReference type="SUPFAM" id="SSF56112">
    <property type="entry name" value="Protein kinase-like (PK-like)"/>
    <property type="match status" value="1"/>
</dbReference>
<dbReference type="GO" id="GO:0016787">
    <property type="term" value="F:hydrolase activity"/>
    <property type="evidence" value="ECO:0007669"/>
    <property type="project" value="UniProtKB-KW"/>
</dbReference>
<sequence>MALPNYLERTREEIGWDDRVALVRTLLNAVAELHVRKVAHRDLGLRNIWVESTTRLSIGGFTSAILPDDELPGDWLSELAGYAAPLVADIELANDWQRDVYHLGLLARAILFHGEEALDALQNQSLGTPREDVLAWLSKAIGSSASARFQTAMEMSDEFGRIADTNDSPVADQSALDAFETVINPAFQWPAEGPVAQGRRIAYESKVSESERIVVKIWPRLFRGQTAQTDLSLLRLFQGVTKLRDAKAEGLPEFGPCGLSVMGAFVTYGRSDGLPLDECGPISALAASRVALGLLSAVIALHRAGLQHGNLRAKCIFVRVEGDLAFPAVAGLFETGDFGGEKVDRPAWLPENWERLSGEHLDRFATVSVIKKLLEKAADPRLLGCKEQLSRELERPAIETLDTVRDMLVDVVTELERPPAPVVSIGLADASGSFPSDRGYYFARAYRFGEGIVRYLVFGLGFQMNILSAPEKEPDVEITPIGFDLMLRESERCERIEAAIEIRRSREPEISELIDLLSGIRIEDDSQEGASEDLVREPPIAETVPDSVEAPVRLDTARFWRRSIELEQNLVPEVTIASEVVSTGVGWVAKYDILRGNFDFDPEESVDVNVASRRRRIGRLDVAGTDGSQLTIKDLEWNLRKGDTVQLVERQQQTSYDRRKRAVDRIIAKESPIKGLLDYFDTGGSADAIDFEFPIEPESIAKYGLNAGQRKAFADVAKQGPVGLLQGPPGTGKTKFIAAFAHWLATDRKAERILIASQSHEAVNNVIEAVLRTFRGFGHRPNLLRIGSKNITAAVKPYHTASVRERYGVSFSNSIRSRVSSLASSLGIDRRFAQAAVDLDRQAGSLARRYQYLLEEIGRGGHRSEDERRLHAALRTVRKAFAAIMKAAGIEELSPENPAGTLGLAFESLREERGVPEADASNMGRLLSLAQEWTNALSSSSRNFEEFLAKTKTIVTGTCVGLGQTRVRIDQTDFDWVIVDEAARCTPGELAVPLQLGKRVLLVGDHFQLKPMVDDLVTRELCREFSQAQTADIQRSEFERAFVSSYGVQSGQILNEQYRMAPPICDLVSDIFYKPNGVVLVTSPERNGDAFFSSAAVKSILPSCVTWIDTSAQKNHLEKPDERNPWDIANVAEAKAIIDLLKRLQQSHEIADHLAGLGDDYPIGIICMYKEQRGLLDRLLAQSDLPATFRDLIRLDTVDSYQGKENAIVIVSLVRCNAKGTVGHVGNMNRCNVAMSRAKERLVIVGATKMWSRVAKRSPMRRVLEYVRGMPSGKIVRAESSS</sequence>
<dbReference type="Pfam" id="PF13086">
    <property type="entry name" value="AAA_11"/>
    <property type="match status" value="1"/>
</dbReference>
<reference evidence="7 8" key="1">
    <citation type="submission" date="2014-03" db="EMBL/GenBank/DDBJ databases">
        <title>Bradyrhizobium valentinum sp. nov., isolated from effective nodules of Lupinus mariae-josephae, a lupine endemic of basic-lime soils in Eastern Spain.</title>
        <authorList>
            <person name="Duran D."/>
            <person name="Rey L."/>
            <person name="Navarro A."/>
            <person name="Busquets A."/>
            <person name="Imperial J."/>
            <person name="Ruiz-Argueso T."/>
        </authorList>
    </citation>
    <scope>NUCLEOTIDE SEQUENCE [LARGE SCALE GENOMIC DNA]</scope>
    <source>
        <strain evidence="7 8">CCBAU 23086</strain>
    </source>
</reference>
<keyword evidence="5" id="KW-0067">ATP-binding</keyword>
<dbReference type="InterPro" id="IPR041677">
    <property type="entry name" value="DNA2/NAM7_AAA_11"/>
</dbReference>
<organism evidence="7 8">
    <name type="scientific">Bradyrhizobium lablabi</name>
    <dbReference type="NCBI Taxonomy" id="722472"/>
    <lineage>
        <taxon>Bacteria</taxon>
        <taxon>Pseudomonadati</taxon>
        <taxon>Pseudomonadota</taxon>
        <taxon>Alphaproteobacteria</taxon>
        <taxon>Hyphomicrobiales</taxon>
        <taxon>Nitrobacteraceae</taxon>
        <taxon>Bradyrhizobium</taxon>
    </lineage>
</organism>
<keyword evidence="3" id="KW-0378">Hydrolase</keyword>
<name>A0A0R3N2P1_9BRAD</name>